<keyword evidence="2" id="KW-0732">Signal</keyword>
<dbReference type="AlphaFoldDB" id="A0A6P4FDF1"/>
<evidence type="ECO:0000256" key="1">
    <source>
        <dbReference type="SAM" id="MobiDB-lite"/>
    </source>
</evidence>
<evidence type="ECO:0000256" key="2">
    <source>
        <dbReference type="SAM" id="SignalP"/>
    </source>
</evidence>
<feature type="chain" id="PRO_5028318195" evidence="2">
    <location>
        <begin position="21"/>
        <end position="129"/>
    </location>
</feature>
<dbReference type="RefSeq" id="XP_016988445.2">
    <property type="nucleotide sequence ID" value="XM_017132956.2"/>
</dbReference>
<protein>
    <submittedName>
        <fullName evidence="3">Collagen alpha-1(IX) chain-like isoform X1</fullName>
    </submittedName>
</protein>
<evidence type="ECO:0000313" key="3">
    <source>
        <dbReference type="RefSeq" id="XP_016988445.1"/>
    </source>
</evidence>
<feature type="compositionally biased region" description="Low complexity" evidence="1">
    <location>
        <begin position="95"/>
        <end position="104"/>
    </location>
</feature>
<dbReference type="GeneID" id="108051014"/>
<dbReference type="RefSeq" id="XP_016988445.1">
    <property type="nucleotide sequence ID" value="XM_017132956.1"/>
</dbReference>
<dbReference type="InterPro" id="IPR008160">
    <property type="entry name" value="Collagen"/>
</dbReference>
<name>A0A6P4FDF1_DRORH</name>
<dbReference type="Pfam" id="PF01391">
    <property type="entry name" value="Collagen"/>
    <property type="match status" value="1"/>
</dbReference>
<sequence>MKKYILGALLLSVCLVSIDGENSQLEQDFEEFKIQVNSKIDELSWSLNTLMQALQSRVAALERRAPALPGMVGPPGRDGINGYDGLPGMPGPQGPQGLTGKIGPLGPPGIPGPVGLPGLPGPPGGMGSS</sequence>
<organism evidence="3">
    <name type="scientific">Drosophila rhopaloa</name>
    <name type="common">Fruit fly</name>
    <dbReference type="NCBI Taxonomy" id="1041015"/>
    <lineage>
        <taxon>Eukaryota</taxon>
        <taxon>Metazoa</taxon>
        <taxon>Ecdysozoa</taxon>
        <taxon>Arthropoda</taxon>
        <taxon>Hexapoda</taxon>
        <taxon>Insecta</taxon>
        <taxon>Pterygota</taxon>
        <taxon>Neoptera</taxon>
        <taxon>Endopterygota</taxon>
        <taxon>Diptera</taxon>
        <taxon>Brachycera</taxon>
        <taxon>Muscomorpha</taxon>
        <taxon>Ephydroidea</taxon>
        <taxon>Drosophilidae</taxon>
        <taxon>Drosophila</taxon>
        <taxon>Sophophora</taxon>
    </lineage>
</organism>
<dbReference type="PANTHER" id="PTHR24637">
    <property type="entry name" value="COLLAGEN"/>
    <property type="match status" value="1"/>
</dbReference>
<gene>
    <name evidence="3" type="primary">LOC108051014</name>
</gene>
<feature type="region of interest" description="Disordered" evidence="1">
    <location>
        <begin position="67"/>
        <end position="129"/>
    </location>
</feature>
<reference evidence="3" key="1">
    <citation type="submission" date="2025-08" db="UniProtKB">
        <authorList>
            <consortium name="RefSeq"/>
        </authorList>
    </citation>
    <scope>IDENTIFICATION</scope>
</reference>
<proteinExistence type="predicted"/>
<feature type="signal peptide" evidence="2">
    <location>
        <begin position="1"/>
        <end position="20"/>
    </location>
</feature>
<accession>A0A6P4FDF1</accession>
<dbReference type="PANTHER" id="PTHR24637:SF421">
    <property type="entry name" value="CUTICLE COLLAGEN DPY-2"/>
    <property type="match status" value="1"/>
</dbReference>